<dbReference type="Gene3D" id="1.10.510.10">
    <property type="entry name" value="Transferase(Phosphotransferase) domain 1"/>
    <property type="match status" value="1"/>
</dbReference>
<protein>
    <recommendedName>
        <fullName evidence="3">Protein kinase domain-containing protein</fullName>
    </recommendedName>
</protein>
<reference evidence="4 5" key="1">
    <citation type="journal article" date="2015" name="Genome Biol. Evol.">
        <title>Comparative Genomics of a Bacterivorous Green Alga Reveals Evolutionary Causalities and Consequences of Phago-Mixotrophic Mode of Nutrition.</title>
        <authorList>
            <person name="Burns J.A."/>
            <person name="Paasch A."/>
            <person name="Narechania A."/>
            <person name="Kim E."/>
        </authorList>
    </citation>
    <scope>NUCLEOTIDE SEQUENCE [LARGE SCALE GENOMIC DNA]</scope>
    <source>
        <strain evidence="4 5">PLY_AMNH</strain>
    </source>
</reference>
<evidence type="ECO:0000313" key="5">
    <source>
        <dbReference type="Proteomes" id="UP001190700"/>
    </source>
</evidence>
<feature type="compositionally biased region" description="Low complexity" evidence="2">
    <location>
        <begin position="512"/>
        <end position="523"/>
    </location>
</feature>
<feature type="region of interest" description="Disordered" evidence="2">
    <location>
        <begin position="511"/>
        <end position="563"/>
    </location>
</feature>
<dbReference type="AlphaFoldDB" id="A0AAE0ERR4"/>
<evidence type="ECO:0000259" key="3">
    <source>
        <dbReference type="PROSITE" id="PS50011"/>
    </source>
</evidence>
<dbReference type="PROSITE" id="PS50011">
    <property type="entry name" value="PROTEIN_KINASE_DOM"/>
    <property type="match status" value="1"/>
</dbReference>
<feature type="region of interest" description="Disordered" evidence="2">
    <location>
        <begin position="649"/>
        <end position="682"/>
    </location>
</feature>
<feature type="compositionally biased region" description="Basic and acidic residues" evidence="2">
    <location>
        <begin position="710"/>
        <end position="727"/>
    </location>
</feature>
<dbReference type="SMART" id="SM00220">
    <property type="entry name" value="S_TKc"/>
    <property type="match status" value="1"/>
</dbReference>
<name>A0AAE0ERR4_9CHLO</name>
<feature type="compositionally biased region" description="Acidic residues" evidence="2">
    <location>
        <begin position="287"/>
        <end position="297"/>
    </location>
</feature>
<feature type="domain" description="Protein kinase" evidence="3">
    <location>
        <begin position="14"/>
        <end position="280"/>
    </location>
</feature>
<dbReference type="SUPFAM" id="SSF56112">
    <property type="entry name" value="Protein kinase-like (PK-like)"/>
    <property type="match status" value="1"/>
</dbReference>
<dbReference type="EMBL" id="LGRX02034395">
    <property type="protein sequence ID" value="KAK3237924.1"/>
    <property type="molecule type" value="Genomic_DNA"/>
</dbReference>
<dbReference type="InterPro" id="IPR000719">
    <property type="entry name" value="Prot_kinase_dom"/>
</dbReference>
<feature type="region of interest" description="Disordered" evidence="2">
    <location>
        <begin position="287"/>
        <end position="424"/>
    </location>
</feature>
<dbReference type="PANTHER" id="PTHR11909">
    <property type="entry name" value="CASEIN KINASE-RELATED"/>
    <property type="match status" value="1"/>
</dbReference>
<accession>A0AAE0ERR4</accession>
<evidence type="ECO:0000256" key="1">
    <source>
        <dbReference type="ARBA" id="ARBA00005926"/>
    </source>
</evidence>
<dbReference type="GO" id="GO:0005524">
    <property type="term" value="F:ATP binding"/>
    <property type="evidence" value="ECO:0007669"/>
    <property type="project" value="InterPro"/>
</dbReference>
<feature type="compositionally biased region" description="Basic and acidic residues" evidence="2">
    <location>
        <begin position="794"/>
        <end position="817"/>
    </location>
</feature>
<organism evidence="4 5">
    <name type="scientific">Cymbomonas tetramitiformis</name>
    <dbReference type="NCBI Taxonomy" id="36881"/>
    <lineage>
        <taxon>Eukaryota</taxon>
        <taxon>Viridiplantae</taxon>
        <taxon>Chlorophyta</taxon>
        <taxon>Pyramimonadophyceae</taxon>
        <taxon>Pyramimonadales</taxon>
        <taxon>Pyramimonadaceae</taxon>
        <taxon>Cymbomonas</taxon>
    </lineage>
</organism>
<proteinExistence type="inferred from homology"/>
<evidence type="ECO:0000256" key="2">
    <source>
        <dbReference type="SAM" id="MobiDB-lite"/>
    </source>
</evidence>
<feature type="compositionally biased region" description="Basic and acidic residues" evidence="2">
    <location>
        <begin position="376"/>
        <end position="407"/>
    </location>
</feature>
<feature type="compositionally biased region" description="Acidic residues" evidence="2">
    <location>
        <begin position="929"/>
        <end position="984"/>
    </location>
</feature>
<sequence length="1082" mass="119543">MPLLQKGDLVNSRFQVESKIGEGTFSEIYRVRDSHAPAGKESHALKIESLETLLKYESGVLRKLQGSKYVCRHTHVGMHNSSPYLVMELLGESLSDHRRRRPNGRFSLSTTVRLGKQMLGAIESCHGLGYLHRDVKPSNFAMGCGSKRRKCFVIDFGLSKRYVTDDGSVAPARENAQFRGTSLYASVNAHLCKDLGRRDDLWSLLYVLVEFLDGDLPWSSSKEKERVRAMKEQYNKNPELLMRNMKIPDELMEVAMYLRSLEFQDEPDYRYLRSRLDQLYHREGIQEDDPYDWEEQPDTAQRSSRSDPDSSYRPSGSRRTPPEAEHTGHHSKDRRSAQAPLDGEPYRPGGSRRTPPNASDSYRTQKSYAESASTKDTGKEEPAYRPGGNREREKGNAADGGRREQEAYRPGGASGDARERGDRGMANARANRICFDVLTRGACTKRDCGLFHPPKNPPGRAQGLCLDYISRKCRWPDQSCHRYHWTPEEDQTYRSTGQLPAIVLRAHHYNQGHHSSGAHGRASSPPPAAGSHGGSSRGPADAGRSTAVSSELEGRHHSSSSYRADYMQPFTKVEKSVTDKIDMLIKTARLQPDHIQDRLWHFLHYVPEYAAHEALDSFARLFDDGAVQGSHDDVCDMLLNLMREYQSRRHSNSRYPGPAPSPDRSLEPGEPPPPGTQEPAATPAAFADAWWEHGPEEVPTSKPKSLSGRSSERDRERGRGHDPREDPAAGNGADLATTSSGGRGHSEGAGVWGDGERGRSRGGYHATTNGHVSSSAGALEEARGGVARAGGSAERGRKQGREKPETERGGVHEEAKPKIPKRGRPPKRRDEAVEAKPHHHQHPHASAAAREVEAEERKPSIGRRKGAAVKREAELTVGQSEVKMRERGGGRPSSSPPKEEEMEEEEKPSIVQEDPAPTPGGELGQEYDHLDEEADDSREEQEFGDAEEGGLDEEVLGELNEQMDGEEDGADAAAEADADSDADSESFSYLFKEEEDADGDDDDFSDGEVSKPQVPMPVDSAPEEDDEGPCPLYLLAAPSLSHTVADGQELEVETPAQVESARPPATPASAHGRPGKNQMKYK</sequence>
<feature type="compositionally biased region" description="Basic and acidic residues" evidence="2">
    <location>
        <begin position="320"/>
        <end position="336"/>
    </location>
</feature>
<gene>
    <name evidence="4" type="ORF">CYMTET_52031</name>
</gene>
<feature type="compositionally biased region" description="Low complexity" evidence="2">
    <location>
        <begin position="776"/>
        <end position="792"/>
    </location>
</feature>
<dbReference type="Pfam" id="PF00069">
    <property type="entry name" value="Pkinase"/>
    <property type="match status" value="1"/>
</dbReference>
<comment type="caution">
    <text evidence="4">The sequence shown here is derived from an EMBL/GenBank/DDBJ whole genome shotgun (WGS) entry which is preliminary data.</text>
</comment>
<evidence type="ECO:0000313" key="4">
    <source>
        <dbReference type="EMBL" id="KAK3237924.1"/>
    </source>
</evidence>
<dbReference type="InterPro" id="IPR011009">
    <property type="entry name" value="Kinase-like_dom_sf"/>
</dbReference>
<comment type="similarity">
    <text evidence="1">Belongs to the protein kinase superfamily. CK1 Ser/Thr protein kinase family. Casein kinase I subfamily.</text>
</comment>
<keyword evidence="5" id="KW-1185">Reference proteome</keyword>
<feature type="compositionally biased region" description="Basic and acidic residues" evidence="2">
    <location>
        <begin position="850"/>
        <end position="859"/>
    </location>
</feature>
<dbReference type="InterPro" id="IPR050235">
    <property type="entry name" value="CK1_Ser-Thr_kinase"/>
</dbReference>
<dbReference type="Proteomes" id="UP001190700">
    <property type="component" value="Unassembled WGS sequence"/>
</dbReference>
<feature type="compositionally biased region" description="Polar residues" evidence="2">
    <location>
        <begin position="766"/>
        <end position="775"/>
    </location>
</feature>
<feature type="compositionally biased region" description="Basic residues" evidence="2">
    <location>
        <begin position="818"/>
        <end position="827"/>
    </location>
</feature>
<dbReference type="GO" id="GO:0004672">
    <property type="term" value="F:protein kinase activity"/>
    <property type="evidence" value="ECO:0007669"/>
    <property type="project" value="InterPro"/>
</dbReference>
<feature type="compositionally biased region" description="Polar residues" evidence="2">
    <location>
        <begin position="354"/>
        <end position="375"/>
    </location>
</feature>
<feature type="region of interest" description="Disordered" evidence="2">
    <location>
        <begin position="694"/>
        <end position="1082"/>
    </location>
</feature>
<feature type="compositionally biased region" description="Acidic residues" evidence="2">
    <location>
        <begin position="993"/>
        <end position="1006"/>
    </location>
</feature>